<evidence type="ECO:0000256" key="7">
    <source>
        <dbReference type="ARBA" id="ARBA00019373"/>
    </source>
</evidence>
<keyword evidence="8" id="KW-1003">Cell membrane</keyword>
<dbReference type="OrthoDB" id="9799199at2"/>
<dbReference type="GO" id="GO:0016024">
    <property type="term" value="P:CDP-diacylglycerol biosynthetic process"/>
    <property type="evidence" value="ECO:0007669"/>
    <property type="project" value="UniProtKB-UniPathway"/>
</dbReference>
<name>C8XBT8_NAKMY</name>
<keyword evidence="11 18" id="KW-0812">Transmembrane</keyword>
<evidence type="ECO:0000256" key="4">
    <source>
        <dbReference type="ARBA" id="ARBA00005189"/>
    </source>
</evidence>
<dbReference type="UniPathway" id="UPA00557">
    <property type="reaction ID" value="UER00614"/>
</dbReference>
<evidence type="ECO:0000256" key="17">
    <source>
        <dbReference type="ARBA" id="ARBA00023264"/>
    </source>
</evidence>
<dbReference type="EMBL" id="CP001737">
    <property type="protein sequence ID" value="ACV79442.1"/>
    <property type="molecule type" value="Genomic_DNA"/>
</dbReference>
<keyword evidence="13 19" id="KW-1133">Transmembrane helix</keyword>
<dbReference type="GO" id="GO:0004605">
    <property type="term" value="F:phosphatidate cytidylyltransferase activity"/>
    <property type="evidence" value="ECO:0007669"/>
    <property type="project" value="UniProtKB-EC"/>
</dbReference>
<keyword evidence="16" id="KW-0594">Phospholipid biosynthesis</keyword>
<dbReference type="Proteomes" id="UP000002218">
    <property type="component" value="Chromosome"/>
</dbReference>
<comment type="pathway">
    <text evidence="4">Lipid metabolism.</text>
</comment>
<keyword evidence="17" id="KW-1208">Phospholipid metabolism</keyword>
<evidence type="ECO:0000256" key="8">
    <source>
        <dbReference type="ARBA" id="ARBA00022475"/>
    </source>
</evidence>
<evidence type="ECO:0000256" key="12">
    <source>
        <dbReference type="ARBA" id="ARBA00022695"/>
    </source>
</evidence>
<dbReference type="PANTHER" id="PTHR46382">
    <property type="entry name" value="PHOSPHATIDATE CYTIDYLYLTRANSFERASE"/>
    <property type="match status" value="1"/>
</dbReference>
<dbReference type="KEGG" id="nml:Namu_3109"/>
<comment type="catalytic activity">
    <reaction evidence="1 18">
        <text>a 1,2-diacyl-sn-glycero-3-phosphate + CTP + H(+) = a CDP-1,2-diacyl-sn-glycerol + diphosphate</text>
        <dbReference type="Rhea" id="RHEA:16229"/>
        <dbReference type="ChEBI" id="CHEBI:15378"/>
        <dbReference type="ChEBI" id="CHEBI:33019"/>
        <dbReference type="ChEBI" id="CHEBI:37563"/>
        <dbReference type="ChEBI" id="CHEBI:58332"/>
        <dbReference type="ChEBI" id="CHEBI:58608"/>
        <dbReference type="EC" id="2.7.7.41"/>
    </reaction>
</comment>
<feature type="transmembrane region" description="Helical" evidence="19">
    <location>
        <begin position="36"/>
        <end position="53"/>
    </location>
</feature>
<dbReference type="RefSeq" id="WP_015748310.1">
    <property type="nucleotide sequence ID" value="NC_013235.1"/>
</dbReference>
<reference evidence="20 21" key="2">
    <citation type="journal article" date="2010" name="Stand. Genomic Sci.">
        <title>Complete genome sequence of Nakamurella multipartita type strain (Y-104).</title>
        <authorList>
            <person name="Tice H."/>
            <person name="Mayilraj S."/>
            <person name="Sims D."/>
            <person name="Lapidus A."/>
            <person name="Nolan M."/>
            <person name="Lucas S."/>
            <person name="Glavina Del Rio T."/>
            <person name="Copeland A."/>
            <person name="Cheng J.F."/>
            <person name="Meincke L."/>
            <person name="Bruce D."/>
            <person name="Goodwin L."/>
            <person name="Pitluck S."/>
            <person name="Ivanova N."/>
            <person name="Mavromatis K."/>
            <person name="Ovchinnikova G."/>
            <person name="Pati A."/>
            <person name="Chen A."/>
            <person name="Palaniappan K."/>
            <person name="Land M."/>
            <person name="Hauser L."/>
            <person name="Chang Y.J."/>
            <person name="Jeffries C.D."/>
            <person name="Detter J.C."/>
            <person name="Brettin T."/>
            <person name="Rohde M."/>
            <person name="Goker M."/>
            <person name="Bristow J."/>
            <person name="Eisen J.A."/>
            <person name="Markowitz V."/>
            <person name="Hugenholtz P."/>
            <person name="Kyrpides N.C."/>
            <person name="Klenk H.P."/>
            <person name="Chen F."/>
        </authorList>
    </citation>
    <scope>NUCLEOTIDE SEQUENCE [LARGE SCALE GENOMIC DNA]</scope>
    <source>
        <strain evidence="21">ATCC 700099 / DSM 44233 / CIP 104796 / JCM 9543 / NBRC 105858 / Y-104</strain>
    </source>
</reference>
<feature type="transmembrane region" description="Helical" evidence="19">
    <location>
        <begin position="185"/>
        <end position="204"/>
    </location>
</feature>
<dbReference type="PROSITE" id="PS01315">
    <property type="entry name" value="CDS"/>
    <property type="match status" value="1"/>
</dbReference>
<dbReference type="HOGENOM" id="CLU_037294_0_0_11"/>
<keyword evidence="15 19" id="KW-0472">Membrane</keyword>
<evidence type="ECO:0000256" key="16">
    <source>
        <dbReference type="ARBA" id="ARBA00023209"/>
    </source>
</evidence>
<feature type="transmembrane region" description="Helical" evidence="19">
    <location>
        <begin position="12"/>
        <end position="30"/>
    </location>
</feature>
<reference evidence="21" key="1">
    <citation type="submission" date="2009-09" db="EMBL/GenBank/DDBJ databases">
        <title>The complete genome of Nakamurella multipartita DSM 44233.</title>
        <authorList>
            <consortium name="US DOE Joint Genome Institute (JGI-PGF)"/>
            <person name="Lucas S."/>
            <person name="Copeland A."/>
            <person name="Lapidus A."/>
            <person name="Glavina del Rio T."/>
            <person name="Dalin E."/>
            <person name="Tice H."/>
            <person name="Bruce D."/>
            <person name="Goodwin L."/>
            <person name="Pitluck S."/>
            <person name="Kyrpides N."/>
            <person name="Mavromatis K."/>
            <person name="Ivanova N."/>
            <person name="Ovchinnikova G."/>
            <person name="Sims D."/>
            <person name="Meincke L."/>
            <person name="Brettin T."/>
            <person name="Detter J.C."/>
            <person name="Han C."/>
            <person name="Larimer F."/>
            <person name="Land M."/>
            <person name="Hauser L."/>
            <person name="Markowitz V."/>
            <person name="Cheng J.-F."/>
            <person name="Hugenholtz P."/>
            <person name="Woyke T."/>
            <person name="Wu D."/>
            <person name="Klenk H.-P."/>
            <person name="Eisen J.A."/>
        </authorList>
    </citation>
    <scope>NUCLEOTIDE SEQUENCE [LARGE SCALE GENOMIC DNA]</scope>
    <source>
        <strain evidence="21">ATCC 700099 / DSM 44233 / CIP 104796 / JCM 9543 / NBRC 105858 / Y-104</strain>
    </source>
</reference>
<feature type="transmembrane region" description="Helical" evidence="19">
    <location>
        <begin position="88"/>
        <end position="106"/>
    </location>
</feature>
<comment type="subcellular location">
    <subcellularLocation>
        <location evidence="2">Cell membrane</location>
        <topology evidence="2">Multi-pass membrane protein</topology>
    </subcellularLocation>
</comment>
<dbReference type="AlphaFoldDB" id="C8XBT8"/>
<gene>
    <name evidence="20" type="ordered locus">Namu_3109</name>
</gene>
<evidence type="ECO:0000256" key="6">
    <source>
        <dbReference type="ARBA" id="ARBA00012487"/>
    </source>
</evidence>
<organism evidence="20 21">
    <name type="scientific">Nakamurella multipartita (strain ATCC 700099 / DSM 44233 / CIP 104796 / JCM 9543 / NBRC 105858 / Y-104)</name>
    <name type="common">Microsphaera multipartita</name>
    <dbReference type="NCBI Taxonomy" id="479431"/>
    <lineage>
        <taxon>Bacteria</taxon>
        <taxon>Bacillati</taxon>
        <taxon>Actinomycetota</taxon>
        <taxon>Actinomycetes</taxon>
        <taxon>Nakamurellales</taxon>
        <taxon>Nakamurellaceae</taxon>
        <taxon>Nakamurella</taxon>
    </lineage>
</organism>
<evidence type="ECO:0000256" key="1">
    <source>
        <dbReference type="ARBA" id="ARBA00001698"/>
    </source>
</evidence>
<keyword evidence="9" id="KW-0444">Lipid biosynthesis</keyword>
<evidence type="ECO:0000256" key="10">
    <source>
        <dbReference type="ARBA" id="ARBA00022679"/>
    </source>
</evidence>
<dbReference type="PANTHER" id="PTHR46382:SF1">
    <property type="entry name" value="PHOSPHATIDATE CYTIDYLYLTRANSFERASE"/>
    <property type="match status" value="1"/>
</dbReference>
<dbReference type="GO" id="GO:0005886">
    <property type="term" value="C:plasma membrane"/>
    <property type="evidence" value="ECO:0007669"/>
    <property type="project" value="UniProtKB-SubCell"/>
</dbReference>
<dbReference type="STRING" id="479431.Namu_3109"/>
<dbReference type="EC" id="2.7.7.41" evidence="6 18"/>
<dbReference type="Pfam" id="PF01148">
    <property type="entry name" value="CTP_transf_1"/>
    <property type="match status" value="1"/>
</dbReference>
<evidence type="ECO:0000256" key="18">
    <source>
        <dbReference type="RuleBase" id="RU003938"/>
    </source>
</evidence>
<evidence type="ECO:0000256" key="2">
    <source>
        <dbReference type="ARBA" id="ARBA00004651"/>
    </source>
</evidence>
<proteinExistence type="inferred from homology"/>
<evidence type="ECO:0000256" key="9">
    <source>
        <dbReference type="ARBA" id="ARBA00022516"/>
    </source>
</evidence>
<keyword evidence="12 18" id="KW-0548">Nucleotidyltransferase</keyword>
<dbReference type="InterPro" id="IPR000374">
    <property type="entry name" value="PC_trans"/>
</dbReference>
<evidence type="ECO:0000313" key="21">
    <source>
        <dbReference type="Proteomes" id="UP000002218"/>
    </source>
</evidence>
<evidence type="ECO:0000256" key="5">
    <source>
        <dbReference type="ARBA" id="ARBA00010185"/>
    </source>
</evidence>
<feature type="transmembrane region" description="Helical" evidence="19">
    <location>
        <begin position="210"/>
        <end position="232"/>
    </location>
</feature>
<sequence length="277" mass="28521">MAAQSGSRAGRNLPMAIGVGVGLGGIALLSLLTYRITFLIVIAAAVAVSVWELQGTLLRARGLRISWIPVAAGSVATMALAWPYGPAALGIGIAATTLLCMVWRFRLGADGYLADLSASVFVTVYIGLFAGFATLMLVPADGAQRILTFLILVVANDVGGYAAGVLAGKHPMAPTISPKKSWEGFGGSLAACMLAGALCVWLLLGGHWWVGLLLGVAIAVTATVGDLTESLIKRDLGVKDMGTLLPGHGGLMDRMDSLLPSAVVTWALLTVLVPTLA</sequence>
<feature type="transmembrane region" description="Helical" evidence="19">
    <location>
        <begin position="146"/>
        <end position="164"/>
    </location>
</feature>
<evidence type="ECO:0000313" key="20">
    <source>
        <dbReference type="EMBL" id="ACV79442.1"/>
    </source>
</evidence>
<dbReference type="InParanoid" id="C8XBT8"/>
<evidence type="ECO:0000256" key="13">
    <source>
        <dbReference type="ARBA" id="ARBA00022989"/>
    </source>
</evidence>
<accession>C8XBT8</accession>
<evidence type="ECO:0000256" key="3">
    <source>
        <dbReference type="ARBA" id="ARBA00005119"/>
    </source>
</evidence>
<evidence type="ECO:0000256" key="15">
    <source>
        <dbReference type="ARBA" id="ARBA00023136"/>
    </source>
</evidence>
<evidence type="ECO:0000256" key="19">
    <source>
        <dbReference type="SAM" id="Phobius"/>
    </source>
</evidence>
<comment type="pathway">
    <text evidence="3 18">Phospholipid metabolism; CDP-diacylglycerol biosynthesis; CDP-diacylglycerol from sn-glycerol 3-phosphate: step 3/3.</text>
</comment>
<feature type="transmembrane region" description="Helical" evidence="19">
    <location>
        <begin position="258"/>
        <end position="276"/>
    </location>
</feature>
<dbReference type="eggNOG" id="COG4589">
    <property type="taxonomic scope" value="Bacteria"/>
</dbReference>
<protein>
    <recommendedName>
        <fullName evidence="7 18">Phosphatidate cytidylyltransferase</fullName>
        <ecNumber evidence="6 18">2.7.7.41</ecNumber>
    </recommendedName>
</protein>
<keyword evidence="10 18" id="KW-0808">Transferase</keyword>
<dbReference type="FunCoup" id="C8XBT8">
    <property type="interactions" value="54"/>
</dbReference>
<evidence type="ECO:0000256" key="11">
    <source>
        <dbReference type="ARBA" id="ARBA00022692"/>
    </source>
</evidence>
<evidence type="ECO:0000256" key="14">
    <source>
        <dbReference type="ARBA" id="ARBA00023098"/>
    </source>
</evidence>
<feature type="transmembrane region" description="Helical" evidence="19">
    <location>
        <begin position="118"/>
        <end position="140"/>
    </location>
</feature>
<keyword evidence="21" id="KW-1185">Reference proteome</keyword>
<keyword evidence="14" id="KW-0443">Lipid metabolism</keyword>
<comment type="similarity">
    <text evidence="5 18">Belongs to the CDS family.</text>
</comment>